<dbReference type="PROSITE" id="PS50995">
    <property type="entry name" value="HTH_MARR_2"/>
    <property type="match status" value="1"/>
</dbReference>
<dbReference type="EMBL" id="VSSQ01016832">
    <property type="protein sequence ID" value="MPM58562.1"/>
    <property type="molecule type" value="Genomic_DNA"/>
</dbReference>
<dbReference type="PRINTS" id="PR00598">
    <property type="entry name" value="HTHMARR"/>
</dbReference>
<evidence type="ECO:0000313" key="5">
    <source>
        <dbReference type="EMBL" id="MPM58562.1"/>
    </source>
</evidence>
<dbReference type="GO" id="GO:0003677">
    <property type="term" value="F:DNA binding"/>
    <property type="evidence" value="ECO:0007669"/>
    <property type="project" value="UniProtKB-KW"/>
</dbReference>
<evidence type="ECO:0000256" key="3">
    <source>
        <dbReference type="ARBA" id="ARBA00023163"/>
    </source>
</evidence>
<evidence type="ECO:0000256" key="2">
    <source>
        <dbReference type="ARBA" id="ARBA00023125"/>
    </source>
</evidence>
<dbReference type="Pfam" id="PF12802">
    <property type="entry name" value="MarR_2"/>
    <property type="match status" value="1"/>
</dbReference>
<dbReference type="PANTHER" id="PTHR42756:SF1">
    <property type="entry name" value="TRANSCRIPTIONAL REPRESSOR OF EMRAB OPERON"/>
    <property type="match status" value="1"/>
</dbReference>
<name>A0A645AZE8_9ZZZZ</name>
<evidence type="ECO:0000256" key="1">
    <source>
        <dbReference type="ARBA" id="ARBA00023015"/>
    </source>
</evidence>
<evidence type="ECO:0000259" key="4">
    <source>
        <dbReference type="PROSITE" id="PS50995"/>
    </source>
</evidence>
<feature type="domain" description="HTH marR-type" evidence="4">
    <location>
        <begin position="24"/>
        <end position="158"/>
    </location>
</feature>
<dbReference type="Gene3D" id="1.10.10.10">
    <property type="entry name" value="Winged helix-like DNA-binding domain superfamily/Winged helix DNA-binding domain"/>
    <property type="match status" value="1"/>
</dbReference>
<keyword evidence="3" id="KW-0804">Transcription</keyword>
<dbReference type="SUPFAM" id="SSF46785">
    <property type="entry name" value="Winged helix' DNA-binding domain"/>
    <property type="match status" value="1"/>
</dbReference>
<dbReference type="AlphaFoldDB" id="A0A645AZE8"/>
<keyword evidence="1" id="KW-0805">Transcription regulation</keyword>
<dbReference type="SMART" id="SM00347">
    <property type="entry name" value="HTH_MARR"/>
    <property type="match status" value="1"/>
</dbReference>
<protein>
    <submittedName>
        <fullName evidence="5">Transcriptional regulator SlyA</fullName>
    </submittedName>
</protein>
<dbReference type="PANTHER" id="PTHR42756">
    <property type="entry name" value="TRANSCRIPTIONAL REGULATOR, MARR"/>
    <property type="match status" value="1"/>
</dbReference>
<proteinExistence type="predicted"/>
<dbReference type="InterPro" id="IPR036390">
    <property type="entry name" value="WH_DNA-bd_sf"/>
</dbReference>
<dbReference type="GO" id="GO:0003700">
    <property type="term" value="F:DNA-binding transcription factor activity"/>
    <property type="evidence" value="ECO:0007669"/>
    <property type="project" value="InterPro"/>
</dbReference>
<keyword evidence="2" id="KW-0238">DNA-binding</keyword>
<comment type="caution">
    <text evidence="5">The sequence shown here is derived from an EMBL/GenBank/DDBJ whole genome shotgun (WGS) entry which is preliminary data.</text>
</comment>
<reference evidence="5" key="1">
    <citation type="submission" date="2019-08" db="EMBL/GenBank/DDBJ databases">
        <authorList>
            <person name="Kucharzyk K."/>
            <person name="Murdoch R.W."/>
            <person name="Higgins S."/>
            <person name="Loffler F."/>
        </authorList>
    </citation>
    <scope>NUCLEOTIDE SEQUENCE</scope>
</reference>
<gene>
    <name evidence="5" type="primary">slyA_30</name>
    <name evidence="5" type="ORF">SDC9_105393</name>
</gene>
<dbReference type="InterPro" id="IPR036388">
    <property type="entry name" value="WH-like_DNA-bd_sf"/>
</dbReference>
<organism evidence="5">
    <name type="scientific">bioreactor metagenome</name>
    <dbReference type="NCBI Taxonomy" id="1076179"/>
    <lineage>
        <taxon>unclassified sequences</taxon>
        <taxon>metagenomes</taxon>
        <taxon>ecological metagenomes</taxon>
    </lineage>
</organism>
<dbReference type="InterPro" id="IPR000835">
    <property type="entry name" value="HTH_MarR-typ"/>
</dbReference>
<accession>A0A645AZE8</accession>
<sequence length="181" mass="20516">MDNAIIDSVLCITVRKGGDILISREMMGAYIPMLHNQFKEQMNLLVGKIDLTTSQIHVLFYLKSRGDEEVIQKDIEETFNLTNPTVTGIIKRLEAKGFVTRTVSSKDARSKSIHLTEKSIAASEEMKRAMHEANKKVFEGFTEEELDVLEECFIRMLHNLEGGCSHQHGHGHGHVHKKENN</sequence>